<evidence type="ECO:0000313" key="7">
    <source>
        <dbReference type="Proteomes" id="UP000515152"/>
    </source>
</evidence>
<keyword evidence="2" id="KW-0325">Glycoprotein</keyword>
<evidence type="ECO:0000256" key="2">
    <source>
        <dbReference type="ARBA" id="ARBA00023180"/>
    </source>
</evidence>
<dbReference type="OrthoDB" id="1081007at2759"/>
<keyword evidence="3" id="KW-0800">Toxin</keyword>
<feature type="binding site" evidence="5">
    <location>
        <begin position="401"/>
        <end position="403"/>
    </location>
    <ligand>
        <name>L-glutamate</name>
        <dbReference type="ChEBI" id="CHEBI:29985"/>
    </ligand>
</feature>
<feature type="transmembrane region" description="Helical" evidence="6">
    <location>
        <begin position="6"/>
        <end position="28"/>
    </location>
</feature>
<dbReference type="Gene3D" id="3.60.20.40">
    <property type="match status" value="1"/>
</dbReference>
<protein>
    <recommendedName>
        <fullName evidence="6">Glutathione hydrolase</fullName>
        <ecNumber evidence="6">2.3.2.2</ecNumber>
        <ecNumber evidence="6">3.4.19.13</ecNumber>
    </recommendedName>
    <alternativeName>
        <fullName evidence="6">Gamma-glutamyltransferase</fullName>
    </alternativeName>
    <alternativeName>
        <fullName evidence="6">Gamma-glutamyltranspeptidase</fullName>
    </alternativeName>
</protein>
<dbReference type="PANTHER" id="PTHR11686">
    <property type="entry name" value="GAMMA GLUTAMYL TRANSPEPTIDASE"/>
    <property type="match status" value="1"/>
</dbReference>
<feature type="active site" description="Nucleophile" evidence="4">
    <location>
        <position position="383"/>
    </location>
</feature>
<keyword evidence="6" id="KW-0812">Transmembrane</keyword>
<dbReference type="SUPFAM" id="SSF56235">
    <property type="entry name" value="N-terminal nucleophile aminohydrolases (Ntn hydrolases)"/>
    <property type="match status" value="1"/>
</dbReference>
<evidence type="ECO:0000256" key="4">
    <source>
        <dbReference type="PIRSR" id="PIRSR600101-1"/>
    </source>
</evidence>
<evidence type="ECO:0000256" key="3">
    <source>
        <dbReference type="ARBA" id="ARBA00084097"/>
    </source>
</evidence>
<dbReference type="EC" id="2.3.2.2" evidence="6"/>
<keyword evidence="6" id="KW-0808">Transferase</keyword>
<dbReference type="GO" id="GO:0103068">
    <property type="term" value="F:leukotriene C4 gamma-glutamyl transferase activity"/>
    <property type="evidence" value="ECO:0007669"/>
    <property type="project" value="UniProtKB-EC"/>
</dbReference>
<evidence type="ECO:0000256" key="6">
    <source>
        <dbReference type="RuleBase" id="RU368068"/>
    </source>
</evidence>
<feature type="binding site" evidence="5">
    <location>
        <position position="476"/>
    </location>
    <ligand>
        <name>L-glutamate</name>
        <dbReference type="ChEBI" id="CHEBI:29985"/>
    </ligand>
</feature>
<dbReference type="GO" id="GO:0031179">
    <property type="term" value="P:peptide modification"/>
    <property type="evidence" value="ECO:0007669"/>
    <property type="project" value="TreeGrafter"/>
</dbReference>
<dbReference type="Pfam" id="PF01019">
    <property type="entry name" value="G_glu_transpept"/>
    <property type="match status" value="1"/>
</dbReference>
<dbReference type="GO" id="GO:0036374">
    <property type="term" value="F:glutathione hydrolase activity"/>
    <property type="evidence" value="ECO:0007669"/>
    <property type="project" value="UniProtKB-UniRule"/>
</dbReference>
<dbReference type="FunFam" id="3.60.20.40:FF:000001">
    <property type="entry name" value="Gamma-glutamyltranspeptidase 1"/>
    <property type="match status" value="1"/>
</dbReference>
<keyword evidence="3" id="KW-1202">Platelet aggregation activating toxin</keyword>
<dbReference type="CTD" id="569014"/>
<keyword evidence="7" id="KW-1185">Reference proteome</keyword>
<dbReference type="KEGG" id="char:105889029"/>
<comment type="catalytic activity">
    <reaction evidence="6">
        <text>an N-terminal (5-L-glutamyl)-[peptide] + an alpha-amino acid = 5-L-glutamyl amino acid + an N-terminal L-alpha-aminoacyl-[peptide]</text>
        <dbReference type="Rhea" id="RHEA:23904"/>
        <dbReference type="Rhea" id="RHEA-COMP:9780"/>
        <dbReference type="Rhea" id="RHEA-COMP:9795"/>
        <dbReference type="ChEBI" id="CHEBI:77644"/>
        <dbReference type="ChEBI" id="CHEBI:78597"/>
        <dbReference type="ChEBI" id="CHEBI:78599"/>
        <dbReference type="ChEBI" id="CHEBI:78608"/>
        <dbReference type="EC" id="2.3.2.2"/>
    </reaction>
</comment>
<organism evidence="7 8">
    <name type="scientific">Clupea harengus</name>
    <name type="common">Atlantic herring</name>
    <dbReference type="NCBI Taxonomy" id="7950"/>
    <lineage>
        <taxon>Eukaryota</taxon>
        <taxon>Metazoa</taxon>
        <taxon>Chordata</taxon>
        <taxon>Craniata</taxon>
        <taxon>Vertebrata</taxon>
        <taxon>Euteleostomi</taxon>
        <taxon>Actinopterygii</taxon>
        <taxon>Neopterygii</taxon>
        <taxon>Teleostei</taxon>
        <taxon>Clupei</taxon>
        <taxon>Clupeiformes</taxon>
        <taxon>Clupeoidei</taxon>
        <taxon>Clupeidae</taxon>
        <taxon>Clupea</taxon>
    </lineage>
</organism>
<keyword evidence="6" id="KW-0012">Acyltransferase</keyword>
<dbReference type="Proteomes" id="UP000515152">
    <property type="component" value="Chromosome 12"/>
</dbReference>
<comment type="similarity">
    <text evidence="1">Belongs to the gamma-glutamyltransferase family.</text>
</comment>
<keyword evidence="6 8" id="KW-0378">Hydrolase</keyword>
<comment type="function">
    <text evidence="6">Cleaves the gamma-glutamyl peptide bond of glutathione and glutathione conjugates.</text>
</comment>
<dbReference type="InterPro" id="IPR029055">
    <property type="entry name" value="Ntn_hydrolases_N"/>
</dbReference>
<comment type="pathway">
    <text evidence="6">Sulfur metabolism; glutathione metabolism.</text>
</comment>
<dbReference type="GO" id="GO:0050727">
    <property type="term" value="P:regulation of inflammatory response"/>
    <property type="evidence" value="ECO:0007669"/>
    <property type="project" value="TreeGrafter"/>
</dbReference>
<dbReference type="UniPathway" id="UPA00204"/>
<name>A0A6P3VEZ1_CLUHA</name>
<feature type="binding site" evidence="5">
    <location>
        <begin position="453"/>
        <end position="454"/>
    </location>
    <ligand>
        <name>L-glutamate</name>
        <dbReference type="ChEBI" id="CHEBI:29985"/>
    </ligand>
</feature>
<dbReference type="Gene3D" id="1.10.246.130">
    <property type="match status" value="1"/>
</dbReference>
<dbReference type="EC" id="3.4.19.13" evidence="6"/>
<gene>
    <name evidence="8" type="primary">ggt1b</name>
</gene>
<comment type="subcellular location">
    <subcellularLocation>
        <location evidence="6">Membrane</location>
        <topology evidence="6">Single-pass type II membrane protein</topology>
    </subcellularLocation>
</comment>
<dbReference type="PANTHER" id="PTHR11686:SF56">
    <property type="entry name" value="GLUTATHIONE HYDROLASE 1 PROENZYME-RELATED"/>
    <property type="match status" value="1"/>
</dbReference>
<evidence type="ECO:0000256" key="5">
    <source>
        <dbReference type="PIRSR" id="PIRSR600101-2"/>
    </source>
</evidence>
<dbReference type="GO" id="GO:0006751">
    <property type="term" value="P:glutathione catabolic process"/>
    <property type="evidence" value="ECO:0007669"/>
    <property type="project" value="UniProtKB-UniRule"/>
</dbReference>
<sequence>MVRKSIVAGLMVLLVAAVGTFVGVFFGVGKRKNPDEKLYFRAAVAADAGPCSEIGRDILKKGGSAVDSAIAGLLCVGLMNAHSMGIGGGLFLTIYSASTGKVETINARETAPANASRDMFGNNTDLSRTGGLAIAVPGEIRGYELAHKRHGRLAWKELFLPSIRLAREGFSLGNALAKAIYSYRRTITRDKALCEVFCDSEGNILKENSTIYFRKLADTYEAIANQGPDAFYQGPIAENLVKDIQAAGGIITLEDLQDYRPLLEEPLCVGVGGYRMCTPHAPASGPVLTLILNILKGYDFGPDSVSTLEKKVLTYHRIVEAFRFAYAKRSALGDPHFVNISSFVQNITSDELADILRSKITDDTTHPEKYYEPEYFVPDNHGTAHLSVIAADGSAVAATSTINTHFGSKVLSNSTGILLNNEMDDFSSPNITNNFGVPPSPNNFIIPGKRPLSSMVPTIFLDQNNKVKMVLGGSGGTKITTATASVILHALFFNYDLKKAVEEPRIHNQLSPNTTYGEADFDLNILEGLKQKNHVTGLLTSVGAVVQAVMREGDGIVAKSDPRKGGYAAGY</sequence>
<proteinExistence type="inferred from homology"/>
<feature type="binding site" evidence="5">
    <location>
        <position position="108"/>
    </location>
    <ligand>
        <name>L-glutamate</name>
        <dbReference type="ChEBI" id="CHEBI:29985"/>
    </ligand>
</feature>
<comment type="catalytic activity">
    <reaction evidence="6">
        <text>an S-substituted glutathione + H2O = an S-substituted L-cysteinylglycine + L-glutamate</text>
        <dbReference type="Rhea" id="RHEA:59468"/>
        <dbReference type="ChEBI" id="CHEBI:15377"/>
        <dbReference type="ChEBI" id="CHEBI:29985"/>
        <dbReference type="ChEBI" id="CHEBI:90779"/>
        <dbReference type="ChEBI" id="CHEBI:143103"/>
        <dbReference type="EC" id="3.4.19.13"/>
    </reaction>
</comment>
<dbReference type="FunFam" id="1.10.246.130:FF:000002">
    <property type="entry name" value="glutathione hydrolase 1 proenzyme"/>
    <property type="match status" value="1"/>
</dbReference>
<dbReference type="GeneID" id="105889029"/>
<evidence type="ECO:0000256" key="1">
    <source>
        <dbReference type="ARBA" id="ARBA00009381"/>
    </source>
</evidence>
<dbReference type="InterPro" id="IPR055262">
    <property type="entry name" value="GGT_CS"/>
</dbReference>
<dbReference type="NCBIfam" id="TIGR00066">
    <property type="entry name" value="g_glut_trans"/>
    <property type="match status" value="1"/>
</dbReference>
<comment type="catalytic activity">
    <reaction evidence="6">
        <text>glutathione + H2O = L-cysteinylglycine + L-glutamate</text>
        <dbReference type="Rhea" id="RHEA:28807"/>
        <dbReference type="ChEBI" id="CHEBI:15377"/>
        <dbReference type="ChEBI" id="CHEBI:29985"/>
        <dbReference type="ChEBI" id="CHEBI:57925"/>
        <dbReference type="ChEBI" id="CHEBI:61694"/>
        <dbReference type="EC" id="3.4.19.13"/>
    </reaction>
</comment>
<reference evidence="8" key="1">
    <citation type="submission" date="2025-08" db="UniProtKB">
        <authorList>
            <consortium name="RefSeq"/>
        </authorList>
    </citation>
    <scope>IDENTIFICATION</scope>
</reference>
<dbReference type="GO" id="GO:0002682">
    <property type="term" value="P:regulation of immune system process"/>
    <property type="evidence" value="ECO:0007669"/>
    <property type="project" value="TreeGrafter"/>
</dbReference>
<keyword evidence="3" id="KW-1199">Hemostasis impairing toxin</keyword>
<dbReference type="PROSITE" id="PS00462">
    <property type="entry name" value="G_GLU_TRANSPEPTIDASE"/>
    <property type="match status" value="1"/>
</dbReference>
<evidence type="ECO:0000313" key="8">
    <source>
        <dbReference type="RefSeq" id="XP_012670243.1"/>
    </source>
</evidence>
<feature type="binding site" evidence="5">
    <location>
        <position position="425"/>
    </location>
    <ligand>
        <name>L-glutamate</name>
        <dbReference type="ChEBI" id="CHEBI:29985"/>
    </ligand>
</feature>
<dbReference type="AlphaFoldDB" id="A0A6P3VEZ1"/>
<dbReference type="GO" id="GO:0005886">
    <property type="term" value="C:plasma membrane"/>
    <property type="evidence" value="ECO:0007669"/>
    <property type="project" value="TreeGrafter"/>
</dbReference>
<dbReference type="InterPro" id="IPR043137">
    <property type="entry name" value="GGT_ssub_C"/>
</dbReference>
<dbReference type="InterPro" id="IPR000101">
    <property type="entry name" value="GGT_peptidase"/>
</dbReference>
<dbReference type="PRINTS" id="PR01210">
    <property type="entry name" value="GGTRANSPTASE"/>
</dbReference>
<accession>A0A6P3VEZ1</accession>
<dbReference type="RefSeq" id="XP_012670243.1">
    <property type="nucleotide sequence ID" value="XM_012814789.2"/>
</dbReference>
<keyword evidence="6" id="KW-1133">Transmembrane helix</keyword>
<keyword evidence="6" id="KW-0472">Membrane</keyword>
<dbReference type="InterPro" id="IPR043138">
    <property type="entry name" value="GGT_lsub"/>
</dbReference>